<dbReference type="Proteomes" id="UP000037460">
    <property type="component" value="Unassembled WGS sequence"/>
</dbReference>
<feature type="coiled-coil region" evidence="8">
    <location>
        <begin position="590"/>
        <end position="718"/>
    </location>
</feature>
<dbReference type="PROSITE" id="PS00411">
    <property type="entry name" value="KINESIN_MOTOR_1"/>
    <property type="match status" value="1"/>
</dbReference>
<dbReference type="GO" id="GO:0007018">
    <property type="term" value="P:microtubule-based movement"/>
    <property type="evidence" value="ECO:0007669"/>
    <property type="project" value="InterPro"/>
</dbReference>
<comment type="similarity">
    <text evidence="6 7">Belongs to the TRAFAC class myosin-kinesin ATPase superfamily. Kinesin family.</text>
</comment>
<evidence type="ECO:0000256" key="3">
    <source>
        <dbReference type="ARBA" id="ARBA00022741"/>
    </source>
</evidence>
<dbReference type="PRINTS" id="PR00380">
    <property type="entry name" value="KINESINHEAVY"/>
</dbReference>
<dbReference type="AlphaFoldDB" id="A0A0M0JL65"/>
<accession>A0A0M0JL65</accession>
<feature type="compositionally biased region" description="Basic and acidic residues" evidence="9">
    <location>
        <begin position="942"/>
        <end position="951"/>
    </location>
</feature>
<evidence type="ECO:0000259" key="10">
    <source>
        <dbReference type="PROSITE" id="PS50067"/>
    </source>
</evidence>
<dbReference type="EMBL" id="JWZX01002770">
    <property type="protein sequence ID" value="KOO27057.1"/>
    <property type="molecule type" value="Genomic_DNA"/>
</dbReference>
<dbReference type="GO" id="GO:0003777">
    <property type="term" value="F:microtubule motor activity"/>
    <property type="evidence" value="ECO:0007669"/>
    <property type="project" value="InterPro"/>
</dbReference>
<keyword evidence="6 7" id="KW-0505">Motor protein</keyword>
<reference evidence="12" key="1">
    <citation type="journal article" date="2015" name="PLoS Genet.">
        <title>Genome Sequence and Transcriptome Analyses of Chrysochromulina tobin: Metabolic Tools for Enhanced Algal Fitness in the Prominent Order Prymnesiales (Haptophyceae).</title>
        <authorList>
            <person name="Hovde B.T."/>
            <person name="Deodato C.R."/>
            <person name="Hunsperger H.M."/>
            <person name="Ryken S.A."/>
            <person name="Yost W."/>
            <person name="Jha R.K."/>
            <person name="Patterson J."/>
            <person name="Monnat R.J. Jr."/>
            <person name="Barlow S.B."/>
            <person name="Starkenburg S.R."/>
            <person name="Cattolico R.A."/>
        </authorList>
    </citation>
    <scope>NUCLEOTIDE SEQUENCE</scope>
    <source>
        <strain evidence="12">CCMP291</strain>
    </source>
</reference>
<evidence type="ECO:0000256" key="5">
    <source>
        <dbReference type="ARBA" id="ARBA00023054"/>
    </source>
</evidence>
<dbReference type="PANTHER" id="PTHR47969">
    <property type="entry name" value="CHROMOSOME-ASSOCIATED KINESIN KIF4A-RELATED"/>
    <property type="match status" value="1"/>
</dbReference>
<dbReference type="InterPro" id="IPR001752">
    <property type="entry name" value="Kinesin_motor_dom"/>
</dbReference>
<dbReference type="GO" id="GO:0005875">
    <property type="term" value="C:microtubule associated complex"/>
    <property type="evidence" value="ECO:0007669"/>
    <property type="project" value="TreeGrafter"/>
</dbReference>
<name>A0A0M0JL65_9EUKA</name>
<dbReference type="InterPro" id="IPR036961">
    <property type="entry name" value="Kinesin_motor_dom_sf"/>
</dbReference>
<protein>
    <recommendedName>
        <fullName evidence="7">Kinesin-like protein</fullName>
    </recommendedName>
</protein>
<evidence type="ECO:0000256" key="9">
    <source>
        <dbReference type="SAM" id="MobiDB-lite"/>
    </source>
</evidence>
<sequence>MLSAVKKVVTGVQVSTALKASVAPQNRGDPNNVKVGVRCRPMSKTELGMGESPIVQFSGNSICLTNPSPKEGETKDNIYAYDFLYDMESESTAVFEEMCKPLIEGLLQGYNGTLFAYGQTGSGKTFSMMGIPEAPGVIPLSAARIFEVRNELLESLGEGATVTVHASYVQIYREVLQDLIGKDVVEELKIRRDPLIGTYVQGLTEHELHSPSGLTKLIDFGNERRATASTLMNATSSRSHAVVIIRIDQEIPARGMKGKQKIASKINLVDLAGSERASKTGATGETLKEAIAINQSLSALGNVINALSDPKAKGHIPYRSSKLTHLLEESLGGNSNTSMLAAISPAGRNFYESLQTLQYATRAKLIVTNAKANTFTEQVKGNVFKMEQMADMQAQMAAEFEEKLSAQQGEMAAQMQAQIDSLMRVAGYGGGGYGGGGRGASDEELDELRADVADLKSQLAAANAVAQVHDGQLEEYKRRAHEAERLRREAHEAHELARSSAREQFLEEFRRMEAKMAEVKSDHARALHASEQELISRTGELQAVTAEKERLAVDRLEAQVAKAQLAEEVRAKGEELHSAQVRLASSDERTRSLEQLVEQLRGQIRIVEAQRDQAWAREKLLDEQRAALEADLRKAAEQREAAQKQLQDAVWEQLEAQRKASEKASSAEKAEVSGSLAAVQKALARLEEKQAAQAVQVAQTANQRTASQEQELARLDQLLQAQAAAHSNAIAQMERRAASEAERLSTVQRLALEQAEAQLAETNKRLRAAQEDRVRLQSENATRKAAADALGERIATLQEQLSNAQLDAEQQRLGTIAERAEAEEAARTRQEELEASRLHALQQQHEVEAMRQQLRERDESLARRAERLRQLQALYERALQDKQRVEEAAWAERQSLHEERRALELRVREEAGRARQAYDAAQRSRNNPGLLERIFNQVASPERPKDVRDAWAEQPGLPIPLADWERMPNGAGPPGQKPASPQQK</sequence>
<dbReference type="GO" id="GO:0005874">
    <property type="term" value="C:microtubule"/>
    <property type="evidence" value="ECO:0007669"/>
    <property type="project" value="UniProtKB-KW"/>
</dbReference>
<evidence type="ECO:0000256" key="4">
    <source>
        <dbReference type="ARBA" id="ARBA00022840"/>
    </source>
</evidence>
<evidence type="ECO:0000313" key="11">
    <source>
        <dbReference type="EMBL" id="KOO27057.1"/>
    </source>
</evidence>
<dbReference type="GO" id="GO:0005737">
    <property type="term" value="C:cytoplasm"/>
    <property type="evidence" value="ECO:0007669"/>
    <property type="project" value="UniProtKB-SubCell"/>
</dbReference>
<evidence type="ECO:0000256" key="6">
    <source>
        <dbReference type="PROSITE-ProRule" id="PRU00283"/>
    </source>
</evidence>
<dbReference type="InterPro" id="IPR019821">
    <property type="entry name" value="Kinesin_motor_CS"/>
</dbReference>
<comment type="caution">
    <text evidence="11">The sequence shown here is derived from an EMBL/GenBank/DDBJ whole genome shotgun (WGS) entry which is preliminary data.</text>
</comment>
<keyword evidence="5 8" id="KW-0175">Coiled coil</keyword>
<keyword evidence="2" id="KW-0963">Cytoplasm</keyword>
<feature type="coiled-coil region" evidence="8">
    <location>
        <begin position="851"/>
        <end position="888"/>
    </location>
</feature>
<gene>
    <name evidence="11" type="ORF">Ctob_008104</name>
</gene>
<dbReference type="GO" id="GO:0051231">
    <property type="term" value="P:spindle elongation"/>
    <property type="evidence" value="ECO:0007669"/>
    <property type="project" value="TreeGrafter"/>
</dbReference>
<comment type="subcellular location">
    <subcellularLocation>
        <location evidence="1">Cytoplasm</location>
    </subcellularLocation>
</comment>
<keyword evidence="7" id="KW-0493">Microtubule</keyword>
<keyword evidence="12" id="KW-1185">Reference proteome</keyword>
<evidence type="ECO:0000256" key="2">
    <source>
        <dbReference type="ARBA" id="ARBA00022490"/>
    </source>
</evidence>
<feature type="binding site" evidence="6">
    <location>
        <begin position="118"/>
        <end position="125"/>
    </location>
    <ligand>
        <name>ATP</name>
        <dbReference type="ChEBI" id="CHEBI:30616"/>
    </ligand>
</feature>
<dbReference type="InterPro" id="IPR027640">
    <property type="entry name" value="Kinesin-like_fam"/>
</dbReference>
<dbReference type="CDD" id="cd00106">
    <property type="entry name" value="KISc"/>
    <property type="match status" value="1"/>
</dbReference>
<dbReference type="SMART" id="SM00129">
    <property type="entry name" value="KISc"/>
    <property type="match status" value="1"/>
</dbReference>
<dbReference type="PANTHER" id="PTHR47969:SF15">
    <property type="entry name" value="CHROMOSOME-ASSOCIATED KINESIN KIF4A-RELATED"/>
    <property type="match status" value="1"/>
</dbReference>
<proteinExistence type="inferred from homology"/>
<feature type="region of interest" description="Disordered" evidence="9">
    <location>
        <begin position="938"/>
        <end position="984"/>
    </location>
</feature>
<keyword evidence="4 6" id="KW-0067">ATP-binding</keyword>
<evidence type="ECO:0000313" key="12">
    <source>
        <dbReference type="Proteomes" id="UP000037460"/>
    </source>
</evidence>
<dbReference type="GO" id="GO:0005524">
    <property type="term" value="F:ATP binding"/>
    <property type="evidence" value="ECO:0007669"/>
    <property type="project" value="UniProtKB-UniRule"/>
</dbReference>
<organism evidence="11 12">
    <name type="scientific">Chrysochromulina tobinii</name>
    <dbReference type="NCBI Taxonomy" id="1460289"/>
    <lineage>
        <taxon>Eukaryota</taxon>
        <taxon>Haptista</taxon>
        <taxon>Haptophyta</taxon>
        <taxon>Prymnesiophyceae</taxon>
        <taxon>Prymnesiales</taxon>
        <taxon>Chrysochromulinaceae</taxon>
        <taxon>Chrysochromulina</taxon>
    </lineage>
</organism>
<evidence type="ECO:0000256" key="7">
    <source>
        <dbReference type="RuleBase" id="RU000394"/>
    </source>
</evidence>
<dbReference type="GO" id="GO:0008017">
    <property type="term" value="F:microtubule binding"/>
    <property type="evidence" value="ECO:0007669"/>
    <property type="project" value="InterPro"/>
</dbReference>
<dbReference type="GO" id="GO:0007052">
    <property type="term" value="P:mitotic spindle organization"/>
    <property type="evidence" value="ECO:0007669"/>
    <property type="project" value="TreeGrafter"/>
</dbReference>
<dbReference type="OrthoDB" id="3176171at2759"/>
<evidence type="ECO:0000256" key="1">
    <source>
        <dbReference type="ARBA" id="ARBA00004496"/>
    </source>
</evidence>
<evidence type="ECO:0000256" key="8">
    <source>
        <dbReference type="SAM" id="Coils"/>
    </source>
</evidence>
<dbReference type="Gene3D" id="3.40.850.10">
    <property type="entry name" value="Kinesin motor domain"/>
    <property type="match status" value="1"/>
</dbReference>
<feature type="coiled-coil region" evidence="8">
    <location>
        <begin position="752"/>
        <end position="807"/>
    </location>
</feature>
<dbReference type="InterPro" id="IPR027417">
    <property type="entry name" value="P-loop_NTPase"/>
</dbReference>
<dbReference type="Pfam" id="PF00225">
    <property type="entry name" value="Kinesin"/>
    <property type="match status" value="1"/>
</dbReference>
<dbReference type="PROSITE" id="PS50067">
    <property type="entry name" value="KINESIN_MOTOR_2"/>
    <property type="match status" value="1"/>
</dbReference>
<dbReference type="SUPFAM" id="SSF52540">
    <property type="entry name" value="P-loop containing nucleoside triphosphate hydrolases"/>
    <property type="match status" value="1"/>
</dbReference>
<keyword evidence="3 6" id="KW-0547">Nucleotide-binding</keyword>
<feature type="domain" description="Kinesin motor" evidence="10">
    <location>
        <begin position="32"/>
        <end position="366"/>
    </location>
</feature>
<feature type="coiled-coil region" evidence="8">
    <location>
        <begin position="438"/>
        <end position="522"/>
    </location>
</feature>